<evidence type="ECO:0000313" key="11">
    <source>
        <dbReference type="Proteomes" id="UP001374584"/>
    </source>
</evidence>
<feature type="domain" description="Wall-associated receptor kinase galacturonan-binding" evidence="8">
    <location>
        <begin position="339"/>
        <end position="403"/>
    </location>
</feature>
<evidence type="ECO:0000256" key="3">
    <source>
        <dbReference type="ARBA" id="ARBA00022729"/>
    </source>
</evidence>
<dbReference type="EMBL" id="JAYMYR010000003">
    <property type="protein sequence ID" value="KAK7374871.1"/>
    <property type="molecule type" value="Genomic_DNA"/>
</dbReference>
<evidence type="ECO:0000313" key="10">
    <source>
        <dbReference type="EMBL" id="KAK7374871.1"/>
    </source>
</evidence>
<feature type="domain" description="Wall-associated receptor kinase galacturonan-binding" evidence="8">
    <location>
        <begin position="36"/>
        <end position="99"/>
    </location>
</feature>
<evidence type="ECO:0000256" key="7">
    <source>
        <dbReference type="SAM" id="SignalP"/>
    </source>
</evidence>
<comment type="catalytic activity">
    <reaction evidence="6">
        <text>L-seryl-[protein] + ATP = O-phospho-L-seryl-[protein] + ADP + H(+)</text>
        <dbReference type="Rhea" id="RHEA:17989"/>
        <dbReference type="Rhea" id="RHEA-COMP:9863"/>
        <dbReference type="Rhea" id="RHEA-COMP:11604"/>
        <dbReference type="ChEBI" id="CHEBI:15378"/>
        <dbReference type="ChEBI" id="CHEBI:29999"/>
        <dbReference type="ChEBI" id="CHEBI:30616"/>
        <dbReference type="ChEBI" id="CHEBI:83421"/>
        <dbReference type="ChEBI" id="CHEBI:456216"/>
        <dbReference type="EC" id="2.7.11.1"/>
    </reaction>
</comment>
<dbReference type="PANTHER" id="PTHR33138">
    <property type="entry name" value="OS01G0690200 PROTEIN"/>
    <property type="match status" value="1"/>
</dbReference>
<dbReference type="PANTHER" id="PTHR33138:SF80">
    <property type="entry name" value="WALL-ASSOCIATED RECEPTOR KINASE CARBOXY-TERMINAL PROTEIN"/>
    <property type="match status" value="1"/>
</dbReference>
<evidence type="ECO:0000256" key="5">
    <source>
        <dbReference type="ARBA" id="ARBA00047899"/>
    </source>
</evidence>
<name>A0AAN9RJA9_PHACN</name>
<dbReference type="Proteomes" id="UP001374584">
    <property type="component" value="Unassembled WGS sequence"/>
</dbReference>
<comment type="catalytic activity">
    <reaction evidence="5">
        <text>L-threonyl-[protein] + ATP = O-phospho-L-threonyl-[protein] + ADP + H(+)</text>
        <dbReference type="Rhea" id="RHEA:46608"/>
        <dbReference type="Rhea" id="RHEA-COMP:11060"/>
        <dbReference type="Rhea" id="RHEA-COMP:11605"/>
        <dbReference type="ChEBI" id="CHEBI:15378"/>
        <dbReference type="ChEBI" id="CHEBI:30013"/>
        <dbReference type="ChEBI" id="CHEBI:30616"/>
        <dbReference type="ChEBI" id="CHEBI:61977"/>
        <dbReference type="ChEBI" id="CHEBI:456216"/>
        <dbReference type="EC" id="2.7.11.1"/>
    </reaction>
</comment>
<comment type="caution">
    <text evidence="10">The sequence shown here is derived from an EMBL/GenBank/DDBJ whole genome shotgun (WGS) entry which is preliminary data.</text>
</comment>
<evidence type="ECO:0000256" key="4">
    <source>
        <dbReference type="ARBA" id="ARBA00023180"/>
    </source>
</evidence>
<feature type="domain" description="Wall-associated receptor kinase C-terminal" evidence="9">
    <location>
        <begin position="172"/>
        <end position="240"/>
    </location>
</feature>
<protein>
    <recommendedName>
        <fullName evidence="2">non-specific serine/threonine protein kinase</fullName>
        <ecNumber evidence="2">2.7.11.1</ecNumber>
    </recommendedName>
</protein>
<reference evidence="10 11" key="1">
    <citation type="submission" date="2024-01" db="EMBL/GenBank/DDBJ databases">
        <title>The genomes of 5 underutilized Papilionoideae crops provide insights into root nodulation and disease resistanc.</title>
        <authorList>
            <person name="Jiang F."/>
        </authorList>
    </citation>
    <scope>NUCLEOTIDE SEQUENCE [LARGE SCALE GENOMIC DNA]</scope>
    <source>
        <strain evidence="10">JINMINGXINNONG_FW02</strain>
        <tissue evidence="10">Leaves</tissue>
    </source>
</reference>
<evidence type="ECO:0000259" key="8">
    <source>
        <dbReference type="Pfam" id="PF13947"/>
    </source>
</evidence>
<feature type="chain" id="PRO_5042982542" description="non-specific serine/threonine protein kinase" evidence="7">
    <location>
        <begin position="28"/>
        <end position="589"/>
    </location>
</feature>
<evidence type="ECO:0000259" key="9">
    <source>
        <dbReference type="Pfam" id="PF14380"/>
    </source>
</evidence>
<dbReference type="Pfam" id="PF13947">
    <property type="entry name" value="GUB_WAK_bind"/>
    <property type="match status" value="2"/>
</dbReference>
<dbReference type="GO" id="GO:0016020">
    <property type="term" value="C:membrane"/>
    <property type="evidence" value="ECO:0007669"/>
    <property type="project" value="UniProtKB-SubCell"/>
</dbReference>
<dbReference type="Pfam" id="PF14380">
    <property type="entry name" value="WAK_assoc"/>
    <property type="match status" value="2"/>
</dbReference>
<feature type="signal peptide" evidence="7">
    <location>
        <begin position="1"/>
        <end position="27"/>
    </location>
</feature>
<dbReference type="InterPro" id="IPR032872">
    <property type="entry name" value="WAK_assoc_C"/>
</dbReference>
<dbReference type="InterPro" id="IPR025287">
    <property type="entry name" value="WAK_GUB"/>
</dbReference>
<keyword evidence="4" id="KW-0325">Glycoprotein</keyword>
<evidence type="ECO:0000256" key="6">
    <source>
        <dbReference type="ARBA" id="ARBA00048679"/>
    </source>
</evidence>
<keyword evidence="3 7" id="KW-0732">Signal</keyword>
<dbReference type="GO" id="GO:0030247">
    <property type="term" value="F:polysaccharide binding"/>
    <property type="evidence" value="ECO:0007669"/>
    <property type="project" value="InterPro"/>
</dbReference>
<sequence>MKPKLILHPSFFFVFFLISTNTPTYLCEDDAHYTNCGNAFTCGTTNLDLRYPFSGGNRHSYCGKEKLTCEGEVPKITINGIKYRILDWKNSTQTVTMARDDYWDSVCVSEYKNNTFDNTQFQYEHQDDDHRNVTLFYCPSDSHHSIPTTEIGIDICRAEYVYSTFVPVPSYAGNCKVVVIPIFQTSASLVLVNKTREALRNGFELKWVGDYGECQKCSDSGGECGVDDGDGEFQCFCVDGSHSASCTDHLACQWCRLTHVDSSPKHHSIGGTGQQLLACGTKGITIVKCSFSFSLLYQAVFFLLKMQLLRGTFFSFLVITITLSQIPTSCADDVHYLKCSSPFHCANLKNLSYPFWGYGRPTYCGHPAFNLQCTGEVATLSFMSESYRVLEVNDSDHRLKLVRTDYWNNICPTVLRNITMDSTFFNYGSDSQNLTLYYDCPSFPQSDSVSPWFNCSVNGTQMINYFVTESMLENSESGEVLGACKSRVVVPILESEAKVLETNSTVENLKAVLDNGFGAEWDANNSLCDECQNSGGHCGYNPSSSEFACYCRDGSFPSTCKKSVRTTSPVVNRISSKNNYDIVLLGTSG</sequence>
<comment type="subcellular location">
    <subcellularLocation>
        <location evidence="1">Membrane</location>
        <topology evidence="1">Single-pass membrane protein</topology>
    </subcellularLocation>
</comment>
<dbReference type="EC" id="2.7.11.1" evidence="2"/>
<gene>
    <name evidence="10" type="ORF">VNO80_08314</name>
</gene>
<keyword evidence="11" id="KW-1185">Reference proteome</keyword>
<organism evidence="10 11">
    <name type="scientific">Phaseolus coccineus</name>
    <name type="common">Scarlet runner bean</name>
    <name type="synonym">Phaseolus multiflorus</name>
    <dbReference type="NCBI Taxonomy" id="3886"/>
    <lineage>
        <taxon>Eukaryota</taxon>
        <taxon>Viridiplantae</taxon>
        <taxon>Streptophyta</taxon>
        <taxon>Embryophyta</taxon>
        <taxon>Tracheophyta</taxon>
        <taxon>Spermatophyta</taxon>
        <taxon>Magnoliopsida</taxon>
        <taxon>eudicotyledons</taxon>
        <taxon>Gunneridae</taxon>
        <taxon>Pentapetalae</taxon>
        <taxon>rosids</taxon>
        <taxon>fabids</taxon>
        <taxon>Fabales</taxon>
        <taxon>Fabaceae</taxon>
        <taxon>Papilionoideae</taxon>
        <taxon>50 kb inversion clade</taxon>
        <taxon>NPAAA clade</taxon>
        <taxon>indigoferoid/millettioid clade</taxon>
        <taxon>Phaseoleae</taxon>
        <taxon>Phaseolus</taxon>
    </lineage>
</organism>
<feature type="domain" description="Wall-associated receptor kinase C-terminal" evidence="9">
    <location>
        <begin position="455"/>
        <end position="554"/>
    </location>
</feature>
<accession>A0AAN9RJA9</accession>
<proteinExistence type="predicted"/>
<evidence type="ECO:0000256" key="2">
    <source>
        <dbReference type="ARBA" id="ARBA00012513"/>
    </source>
</evidence>
<dbReference type="GO" id="GO:0004674">
    <property type="term" value="F:protein serine/threonine kinase activity"/>
    <property type="evidence" value="ECO:0007669"/>
    <property type="project" value="UniProtKB-EC"/>
</dbReference>
<evidence type="ECO:0000256" key="1">
    <source>
        <dbReference type="ARBA" id="ARBA00004167"/>
    </source>
</evidence>
<dbReference type="AlphaFoldDB" id="A0AAN9RJA9"/>